<reference evidence="1" key="2">
    <citation type="journal article" date="2015" name="Data Brief">
        <title>Shoot transcriptome of the giant reed, Arundo donax.</title>
        <authorList>
            <person name="Barrero R.A."/>
            <person name="Guerrero F.D."/>
            <person name="Moolhuijzen P."/>
            <person name="Goolsby J.A."/>
            <person name="Tidwell J."/>
            <person name="Bellgard S.E."/>
            <person name="Bellgard M.I."/>
        </authorList>
    </citation>
    <scope>NUCLEOTIDE SEQUENCE</scope>
    <source>
        <tissue evidence="1">Shoot tissue taken approximately 20 cm above the soil surface</tissue>
    </source>
</reference>
<accession>A0A0A9H7D1</accession>
<name>A0A0A9H7D1_ARUDO</name>
<dbReference type="EMBL" id="GBRH01169073">
    <property type="protein sequence ID" value="JAE28823.1"/>
    <property type="molecule type" value="Transcribed_RNA"/>
</dbReference>
<evidence type="ECO:0000313" key="1">
    <source>
        <dbReference type="EMBL" id="JAE28823.1"/>
    </source>
</evidence>
<organism evidence="1">
    <name type="scientific">Arundo donax</name>
    <name type="common">Giant reed</name>
    <name type="synonym">Donax arundinaceus</name>
    <dbReference type="NCBI Taxonomy" id="35708"/>
    <lineage>
        <taxon>Eukaryota</taxon>
        <taxon>Viridiplantae</taxon>
        <taxon>Streptophyta</taxon>
        <taxon>Embryophyta</taxon>
        <taxon>Tracheophyta</taxon>
        <taxon>Spermatophyta</taxon>
        <taxon>Magnoliopsida</taxon>
        <taxon>Liliopsida</taxon>
        <taxon>Poales</taxon>
        <taxon>Poaceae</taxon>
        <taxon>PACMAD clade</taxon>
        <taxon>Arundinoideae</taxon>
        <taxon>Arundineae</taxon>
        <taxon>Arundo</taxon>
    </lineage>
</organism>
<sequence>MFSKVEGNQQLQTLRPSVEIIVWPPLKQKDV</sequence>
<dbReference type="AlphaFoldDB" id="A0A0A9H7D1"/>
<protein>
    <submittedName>
        <fullName evidence="1">Uncharacterized protein</fullName>
    </submittedName>
</protein>
<proteinExistence type="predicted"/>
<reference evidence="1" key="1">
    <citation type="submission" date="2014-09" db="EMBL/GenBank/DDBJ databases">
        <authorList>
            <person name="Magalhaes I.L.F."/>
            <person name="Oliveira U."/>
            <person name="Santos F.R."/>
            <person name="Vidigal T.H.D.A."/>
            <person name="Brescovit A.D."/>
            <person name="Santos A.J."/>
        </authorList>
    </citation>
    <scope>NUCLEOTIDE SEQUENCE</scope>
    <source>
        <tissue evidence="1">Shoot tissue taken approximately 20 cm above the soil surface</tissue>
    </source>
</reference>